<accession>A0AA47MBI4</accession>
<dbReference type="InterPro" id="IPR003599">
    <property type="entry name" value="Ig_sub"/>
</dbReference>
<dbReference type="SUPFAM" id="SSF48726">
    <property type="entry name" value="Immunoglobulin"/>
    <property type="match status" value="2"/>
</dbReference>
<dbReference type="InterPro" id="IPR013783">
    <property type="entry name" value="Ig-like_fold"/>
</dbReference>
<evidence type="ECO:0000313" key="3">
    <source>
        <dbReference type="EMBL" id="KAK0137110.1"/>
    </source>
</evidence>
<dbReference type="AlphaFoldDB" id="A0AA47MBI4"/>
<dbReference type="FunFam" id="2.60.40.10:FF:000052">
    <property type="entry name" value="Contactin 1"/>
    <property type="match status" value="1"/>
</dbReference>
<evidence type="ECO:0000256" key="1">
    <source>
        <dbReference type="ARBA" id="ARBA00023319"/>
    </source>
</evidence>
<dbReference type="GO" id="GO:0030424">
    <property type="term" value="C:axon"/>
    <property type="evidence" value="ECO:0007669"/>
    <property type="project" value="TreeGrafter"/>
</dbReference>
<protein>
    <submittedName>
        <fullName evidence="3">Contactin-3</fullName>
    </submittedName>
</protein>
<dbReference type="GO" id="GO:0007411">
    <property type="term" value="P:axon guidance"/>
    <property type="evidence" value="ECO:0007669"/>
    <property type="project" value="TreeGrafter"/>
</dbReference>
<dbReference type="InterPro" id="IPR013098">
    <property type="entry name" value="Ig_I-set"/>
</dbReference>
<gene>
    <name evidence="3" type="primary">CNTN3_1</name>
    <name evidence="3" type="ORF">N1851_026693</name>
</gene>
<dbReference type="PANTHER" id="PTHR10075">
    <property type="entry name" value="BASIGIN RELATED"/>
    <property type="match status" value="1"/>
</dbReference>
<name>A0AA47MBI4_MERPO</name>
<keyword evidence="4" id="KW-1185">Reference proteome</keyword>
<dbReference type="GO" id="GO:0070593">
    <property type="term" value="P:dendrite self-avoidance"/>
    <property type="evidence" value="ECO:0007669"/>
    <property type="project" value="TreeGrafter"/>
</dbReference>
<dbReference type="InterPro" id="IPR007110">
    <property type="entry name" value="Ig-like_dom"/>
</dbReference>
<feature type="domain" description="Ig-like" evidence="2">
    <location>
        <begin position="79"/>
        <end position="179"/>
    </location>
</feature>
<dbReference type="InterPro" id="IPR036179">
    <property type="entry name" value="Ig-like_dom_sf"/>
</dbReference>
<keyword evidence="1" id="KW-0393">Immunoglobulin domain</keyword>
<dbReference type="PANTHER" id="PTHR10075:SF14">
    <property type="entry name" value="CELL ADHESION MOLECULE DSCAM2-RELATED"/>
    <property type="match status" value="1"/>
</dbReference>
<organism evidence="3 4">
    <name type="scientific">Merluccius polli</name>
    <name type="common">Benguela hake</name>
    <name type="synonym">Merluccius cadenati</name>
    <dbReference type="NCBI Taxonomy" id="89951"/>
    <lineage>
        <taxon>Eukaryota</taxon>
        <taxon>Metazoa</taxon>
        <taxon>Chordata</taxon>
        <taxon>Craniata</taxon>
        <taxon>Vertebrata</taxon>
        <taxon>Euteleostomi</taxon>
        <taxon>Actinopterygii</taxon>
        <taxon>Neopterygii</taxon>
        <taxon>Teleostei</taxon>
        <taxon>Neoteleostei</taxon>
        <taxon>Acanthomorphata</taxon>
        <taxon>Zeiogadaria</taxon>
        <taxon>Gadariae</taxon>
        <taxon>Gadiformes</taxon>
        <taxon>Gadoidei</taxon>
        <taxon>Merlucciidae</taxon>
        <taxon>Merluccius</taxon>
    </lineage>
</organism>
<dbReference type="GO" id="GO:0098632">
    <property type="term" value="F:cell-cell adhesion mediator activity"/>
    <property type="evidence" value="ECO:0007669"/>
    <property type="project" value="TreeGrafter"/>
</dbReference>
<dbReference type="Proteomes" id="UP001174136">
    <property type="component" value="Unassembled WGS sequence"/>
</dbReference>
<evidence type="ECO:0000259" key="2">
    <source>
        <dbReference type="PROSITE" id="PS50835"/>
    </source>
</evidence>
<dbReference type="PROSITE" id="PS50835">
    <property type="entry name" value="IG_LIKE"/>
    <property type="match status" value="2"/>
</dbReference>
<comment type="caution">
    <text evidence="3">The sequence shown here is derived from an EMBL/GenBank/DDBJ whole genome shotgun (WGS) entry which is preliminary data.</text>
</comment>
<feature type="domain" description="Ig-like" evidence="2">
    <location>
        <begin position="181"/>
        <end position="243"/>
    </location>
</feature>
<evidence type="ECO:0000313" key="4">
    <source>
        <dbReference type="Proteomes" id="UP001174136"/>
    </source>
</evidence>
<dbReference type="GO" id="GO:0007156">
    <property type="term" value="P:homophilic cell adhesion via plasma membrane adhesion molecules"/>
    <property type="evidence" value="ECO:0007669"/>
    <property type="project" value="TreeGrafter"/>
</dbReference>
<dbReference type="Pfam" id="PF07679">
    <property type="entry name" value="I-set"/>
    <property type="match status" value="1"/>
</dbReference>
<dbReference type="SMART" id="SM00409">
    <property type="entry name" value="IG"/>
    <property type="match status" value="1"/>
</dbReference>
<sequence>MEKFHSGFRTHYSTESALLRASNDLLLLPTPCSGLILQTITFESVISSMGVCVIDTALNWFPSYFSNRSFLLVFSCGVPQGLILASPPSFSRSALQAGAQSPLWQPGCPLDCLPQGVPRQPPASGRRATTSCRKTDRINLLPNAALRIANVTKRDSASYTCVARNQFGSASTTGRLLITEPTRITLRPTNMEIIVGESIVLPCQMACDPALDVSFSWAFNGQLIDFQRDGEHFERVGGVSGLK</sequence>
<dbReference type="GO" id="GO:0005886">
    <property type="term" value="C:plasma membrane"/>
    <property type="evidence" value="ECO:0007669"/>
    <property type="project" value="TreeGrafter"/>
</dbReference>
<proteinExistence type="predicted"/>
<dbReference type="Gene3D" id="2.60.40.10">
    <property type="entry name" value="Immunoglobulins"/>
    <property type="match status" value="1"/>
</dbReference>
<reference evidence="3" key="1">
    <citation type="journal article" date="2023" name="Front. Mar. Sci.">
        <title>A new Merluccius polli reference genome to investigate the effects of global change in West African waters.</title>
        <authorList>
            <person name="Mateo J.L."/>
            <person name="Blanco-Fernandez C."/>
            <person name="Garcia-Vazquez E."/>
            <person name="Machado-Schiaffino G."/>
        </authorList>
    </citation>
    <scope>NUCLEOTIDE SEQUENCE</scope>
    <source>
        <strain evidence="3">C29</strain>
        <tissue evidence="3">Fin</tissue>
    </source>
</reference>
<dbReference type="EMBL" id="JAOPHQ010004980">
    <property type="protein sequence ID" value="KAK0137110.1"/>
    <property type="molecule type" value="Genomic_DNA"/>
</dbReference>